<dbReference type="AlphaFoldDB" id="A0A1Y6B468"/>
<evidence type="ECO:0000313" key="1">
    <source>
        <dbReference type="EMBL" id="SME89095.1"/>
    </source>
</evidence>
<gene>
    <name evidence="1" type="ORF">SAMN06296036_101225</name>
</gene>
<keyword evidence="2" id="KW-1185">Reference proteome</keyword>
<sequence length="82" mass="9026">MISLLCLLTILFFSLLSAGLRRQRWSRSTSFELGETALGGPALYSWLEILGSVLSVKQAPRFTKTLVSGLVICLLITLARNL</sequence>
<name>A0A1Y6B468_9BACT</name>
<reference evidence="2" key="1">
    <citation type="submission" date="2017-04" db="EMBL/GenBank/DDBJ databases">
        <authorList>
            <person name="Varghese N."/>
            <person name="Submissions S."/>
        </authorList>
    </citation>
    <scope>NUCLEOTIDE SEQUENCE [LARGE SCALE GENOMIC DNA]</scope>
    <source>
        <strain evidence="2">RKEM611</strain>
    </source>
</reference>
<protein>
    <submittedName>
        <fullName evidence="1">Uncharacterized protein</fullName>
    </submittedName>
</protein>
<accession>A0A1Y6B468</accession>
<dbReference type="Proteomes" id="UP000192907">
    <property type="component" value="Unassembled WGS sequence"/>
</dbReference>
<organism evidence="1 2">
    <name type="scientific">Pseudobacteriovorax antillogorgiicola</name>
    <dbReference type="NCBI Taxonomy" id="1513793"/>
    <lineage>
        <taxon>Bacteria</taxon>
        <taxon>Pseudomonadati</taxon>
        <taxon>Bdellovibrionota</taxon>
        <taxon>Oligoflexia</taxon>
        <taxon>Oligoflexales</taxon>
        <taxon>Pseudobacteriovoracaceae</taxon>
        <taxon>Pseudobacteriovorax</taxon>
    </lineage>
</organism>
<dbReference type="EMBL" id="FWZT01000001">
    <property type="protein sequence ID" value="SME89095.1"/>
    <property type="molecule type" value="Genomic_DNA"/>
</dbReference>
<proteinExistence type="predicted"/>
<dbReference type="STRING" id="1513793.SAMN06296036_101225"/>
<evidence type="ECO:0000313" key="2">
    <source>
        <dbReference type="Proteomes" id="UP000192907"/>
    </source>
</evidence>